<dbReference type="Gene3D" id="1.10.10.1320">
    <property type="entry name" value="Anti-sigma factor, zinc-finger domain"/>
    <property type="match status" value="1"/>
</dbReference>
<evidence type="ECO:0000313" key="4">
    <source>
        <dbReference type="EMBL" id="TWD84302.1"/>
    </source>
</evidence>
<keyword evidence="5" id="KW-1185">Reference proteome</keyword>
<gene>
    <name evidence="4" type="ORF">FB561_5477</name>
</gene>
<feature type="domain" description="Putative zinc-finger" evidence="3">
    <location>
        <begin position="6"/>
        <end position="39"/>
    </location>
</feature>
<dbReference type="InterPro" id="IPR041916">
    <property type="entry name" value="Anti_sigma_zinc_sf"/>
</dbReference>
<proteinExistence type="predicted"/>
<comment type="caution">
    <text evidence="4">The sequence shown here is derived from an EMBL/GenBank/DDBJ whole genome shotgun (WGS) entry which is preliminary data.</text>
</comment>
<dbReference type="Proteomes" id="UP000318380">
    <property type="component" value="Unassembled WGS sequence"/>
</dbReference>
<dbReference type="Pfam" id="PF13490">
    <property type="entry name" value="zf-HC2"/>
    <property type="match status" value="1"/>
</dbReference>
<sequence>MNDLDCREFVEQVTAFLEHALDPEAEQRLVDHLALCDGCERYLDQVRRSVTDLRDLPADALPDETRAALLEAFRARTE</sequence>
<dbReference type="OrthoDB" id="129419at2"/>
<organism evidence="4 5">
    <name type="scientific">Kribbella amoyensis</name>
    <dbReference type="NCBI Taxonomy" id="996641"/>
    <lineage>
        <taxon>Bacteria</taxon>
        <taxon>Bacillati</taxon>
        <taxon>Actinomycetota</taxon>
        <taxon>Actinomycetes</taxon>
        <taxon>Propionibacteriales</taxon>
        <taxon>Kribbellaceae</taxon>
        <taxon>Kribbella</taxon>
    </lineage>
</organism>
<accession>A0A561C064</accession>
<reference evidence="4 5" key="1">
    <citation type="submission" date="2019-06" db="EMBL/GenBank/DDBJ databases">
        <title>Sequencing the genomes of 1000 actinobacteria strains.</title>
        <authorList>
            <person name="Klenk H.-P."/>
        </authorList>
    </citation>
    <scope>NUCLEOTIDE SEQUENCE [LARGE SCALE GENOMIC DNA]</scope>
    <source>
        <strain evidence="4 5">DSM 24683</strain>
    </source>
</reference>
<protein>
    <submittedName>
        <fullName evidence="4">Putative zinc finger protein</fullName>
    </submittedName>
</protein>
<dbReference type="RefSeq" id="WP_145811476.1">
    <property type="nucleotide sequence ID" value="NZ_VIVK01000001.1"/>
</dbReference>
<evidence type="ECO:0000259" key="3">
    <source>
        <dbReference type="Pfam" id="PF13490"/>
    </source>
</evidence>
<keyword evidence="2" id="KW-0804">Transcription</keyword>
<evidence type="ECO:0000256" key="2">
    <source>
        <dbReference type="ARBA" id="ARBA00023163"/>
    </source>
</evidence>
<dbReference type="InterPro" id="IPR027383">
    <property type="entry name" value="Znf_put"/>
</dbReference>
<dbReference type="EMBL" id="VIVK01000001">
    <property type="protein sequence ID" value="TWD84302.1"/>
    <property type="molecule type" value="Genomic_DNA"/>
</dbReference>
<dbReference type="AlphaFoldDB" id="A0A561C064"/>
<evidence type="ECO:0000313" key="5">
    <source>
        <dbReference type="Proteomes" id="UP000318380"/>
    </source>
</evidence>
<name>A0A561C064_9ACTN</name>
<keyword evidence="1" id="KW-0805">Transcription regulation</keyword>
<evidence type="ECO:0000256" key="1">
    <source>
        <dbReference type="ARBA" id="ARBA00023015"/>
    </source>
</evidence>